<reference evidence="2" key="2">
    <citation type="submission" date="2021-05" db="UniProtKB">
        <authorList>
            <consortium name="EnsemblPlants"/>
        </authorList>
    </citation>
    <scope>IDENTIFICATION</scope>
    <source>
        <strain evidence="2">subsp. malaccensis</strain>
    </source>
</reference>
<reference evidence="1" key="1">
    <citation type="submission" date="2021-03" db="EMBL/GenBank/DDBJ databases">
        <authorList>
            <consortium name="Genoscope - CEA"/>
            <person name="William W."/>
        </authorList>
    </citation>
    <scope>NUCLEOTIDE SEQUENCE</scope>
    <source>
        <strain evidence="1">Doubled-haploid Pahang</strain>
    </source>
</reference>
<dbReference type="EnsemblPlants" id="Ma10_t13750.1">
    <property type="protein sequence ID" value="Ma10_p13750.1"/>
    <property type="gene ID" value="Ma10_g13750"/>
</dbReference>
<dbReference type="Gramene" id="Ma10_t13750.1">
    <property type="protein sequence ID" value="Ma10_p13750.1"/>
    <property type="gene ID" value="Ma10_g13750"/>
</dbReference>
<organism evidence="2 3">
    <name type="scientific">Musa acuminata subsp. malaccensis</name>
    <name type="common">Wild banana</name>
    <name type="synonym">Musa malaccensis</name>
    <dbReference type="NCBI Taxonomy" id="214687"/>
    <lineage>
        <taxon>Eukaryota</taxon>
        <taxon>Viridiplantae</taxon>
        <taxon>Streptophyta</taxon>
        <taxon>Embryophyta</taxon>
        <taxon>Tracheophyta</taxon>
        <taxon>Spermatophyta</taxon>
        <taxon>Magnoliopsida</taxon>
        <taxon>Liliopsida</taxon>
        <taxon>Zingiberales</taxon>
        <taxon>Musaceae</taxon>
        <taxon>Musa</taxon>
    </lineage>
</organism>
<dbReference type="Proteomes" id="UP000012960">
    <property type="component" value="Unplaced"/>
</dbReference>
<dbReference type="EMBL" id="HG996476">
    <property type="protein sequence ID" value="CAG1853441.1"/>
    <property type="molecule type" value="Genomic_DNA"/>
</dbReference>
<proteinExistence type="predicted"/>
<evidence type="ECO:0000313" key="2">
    <source>
        <dbReference type="EnsemblPlants" id="Ma10_p13750.1"/>
    </source>
</evidence>
<dbReference type="InParanoid" id="A0A804KVW3"/>
<sequence length="35" mass="4176">MKLRVVRRKLYDYVRSETTVIAFPFSLPDAPHIKK</sequence>
<gene>
    <name evidence="1" type="ORF">GSMUA_316670.1</name>
</gene>
<evidence type="ECO:0000313" key="3">
    <source>
        <dbReference type="Proteomes" id="UP000012960"/>
    </source>
</evidence>
<dbReference type="AlphaFoldDB" id="A0A804KVW3"/>
<accession>A0A804KVW3</accession>
<keyword evidence="3" id="KW-1185">Reference proteome</keyword>
<protein>
    <submittedName>
        <fullName evidence="1">(wild Malaysian banana) hypothetical protein</fullName>
    </submittedName>
</protein>
<evidence type="ECO:0000313" key="1">
    <source>
        <dbReference type="EMBL" id="CAG1853441.1"/>
    </source>
</evidence>
<name>A0A804KVW3_MUSAM</name>